<dbReference type="EMBL" id="JACIGW010000008">
    <property type="protein sequence ID" value="MBB4351041.1"/>
    <property type="molecule type" value="Genomic_DNA"/>
</dbReference>
<organism evidence="3 6">
    <name type="scientific">Aliirhizobium cellulosilyticum</name>
    <dbReference type="NCBI Taxonomy" id="393664"/>
    <lineage>
        <taxon>Bacteria</taxon>
        <taxon>Pseudomonadati</taxon>
        <taxon>Pseudomonadota</taxon>
        <taxon>Alphaproteobacteria</taxon>
        <taxon>Hyphomicrobiales</taxon>
        <taxon>Rhizobiaceae</taxon>
        <taxon>Aliirhizobium</taxon>
    </lineage>
</organism>
<accession>A0A7W6V4G6</accession>
<protein>
    <submittedName>
        <fullName evidence="3">Uncharacterized protein</fullName>
    </submittedName>
</protein>
<sequence length="162" mass="18539">MADFNMMSIRPIDAAILAEVKRQETTSRPQTVPLTIRPEALNVKLGDFDHETQESIKKLLEWMRVDPSGLDTGPAQRDVSDKEIYEAISQADITALDDDKLEEQIDIFSYVVQSGRMESFSILGRNGDQTTTSIYEYLTWLTTRREEMKDDGTYSPKLMRPE</sequence>
<name>A0A7W6V4G6_9HYPH</name>
<keyword evidence="5" id="KW-1185">Reference proteome</keyword>
<evidence type="ECO:0000313" key="2">
    <source>
        <dbReference type="EMBL" id="MBB4414383.1"/>
    </source>
</evidence>
<proteinExistence type="predicted"/>
<dbReference type="RefSeq" id="WP_183828676.1">
    <property type="nucleotide sequence ID" value="NZ_JACIGW010000008.1"/>
</dbReference>
<reference evidence="4 5" key="1">
    <citation type="submission" date="2020-08" db="EMBL/GenBank/DDBJ databases">
        <title>Genomic Encyclopedia of Type Strains, Phase IV (KMG-V): Genome sequencing to study the core and pangenomes of soil and plant-associated prokaryotes.</title>
        <authorList>
            <person name="Whitman W."/>
        </authorList>
    </citation>
    <scope>NUCLEOTIDE SEQUENCE [LARGE SCALE GENOMIC DNA]</scope>
    <source>
        <strain evidence="2 5">SEMIA 444</strain>
        <strain evidence="1 4">SEMIA 448</strain>
        <strain evidence="3 6">SEMIA 452</strain>
    </source>
</reference>
<dbReference type="EMBL" id="JACIGY010000009">
    <property type="protein sequence ID" value="MBB4414383.1"/>
    <property type="molecule type" value="Genomic_DNA"/>
</dbReference>
<evidence type="ECO:0000313" key="5">
    <source>
        <dbReference type="Proteomes" id="UP000524535"/>
    </source>
</evidence>
<evidence type="ECO:0000313" key="3">
    <source>
        <dbReference type="EMBL" id="MBB4448999.1"/>
    </source>
</evidence>
<evidence type="ECO:0000313" key="6">
    <source>
        <dbReference type="Proteomes" id="UP000576087"/>
    </source>
</evidence>
<comment type="caution">
    <text evidence="3">The sequence shown here is derived from an EMBL/GenBank/DDBJ whole genome shotgun (WGS) entry which is preliminary data.</text>
</comment>
<dbReference type="Proteomes" id="UP000576087">
    <property type="component" value="Unassembled WGS sequence"/>
</dbReference>
<evidence type="ECO:0000313" key="4">
    <source>
        <dbReference type="Proteomes" id="UP000520770"/>
    </source>
</evidence>
<dbReference type="Proteomes" id="UP000520770">
    <property type="component" value="Unassembled WGS sequence"/>
</dbReference>
<dbReference type="EMBL" id="JACIHM010000009">
    <property type="protein sequence ID" value="MBB4448999.1"/>
    <property type="molecule type" value="Genomic_DNA"/>
</dbReference>
<gene>
    <name evidence="2" type="ORF">GGE31_004925</name>
    <name evidence="1" type="ORF">GGE33_004819</name>
    <name evidence="3" type="ORF">GGE35_004849</name>
</gene>
<dbReference type="AlphaFoldDB" id="A0A7W6V4G6"/>
<dbReference type="Proteomes" id="UP000524535">
    <property type="component" value="Unassembled WGS sequence"/>
</dbReference>
<evidence type="ECO:0000313" key="1">
    <source>
        <dbReference type="EMBL" id="MBB4351041.1"/>
    </source>
</evidence>